<dbReference type="InterPro" id="IPR050275">
    <property type="entry name" value="PGM_Phosphatase"/>
</dbReference>
<feature type="site" description="Transition state stabilizer" evidence="2">
    <location>
        <position position="186"/>
    </location>
</feature>
<sequence>MSDNLITGKGAQQAGRLIIVRHGQTEWSVSGQHTGRTDLPLTEAGCEQARAVGERLRGVLARSSEAPVVLVSPLLRARQTARLAGFDDVEVVPDITEWDYGRAEGRTRRMVADAIGREWELWRDGVVALPEKMSGEWDETLGDGSVVHVRNGRGEALEEVAQRAQRVVDRALPWILDGRDVVLVAHAHVLRILTTRWLDADASLARRLRLETAHYGILGLYKGDRVIERWNV</sequence>
<dbReference type="GO" id="GO:0070297">
    <property type="term" value="P:regulation of phosphorelay signal transduction system"/>
    <property type="evidence" value="ECO:0007669"/>
    <property type="project" value="TreeGrafter"/>
</dbReference>
<reference evidence="3 4" key="1">
    <citation type="submission" date="2014-03" db="EMBL/GenBank/DDBJ databases">
        <title>Genomics of Bifidobacteria.</title>
        <authorList>
            <person name="Ventura M."/>
            <person name="Milani C."/>
            <person name="Lugli G.A."/>
        </authorList>
    </citation>
    <scope>NUCLEOTIDE SEQUENCE [LARGE SCALE GENOMIC DNA]</scope>
    <source>
        <strain evidence="3 4">LMG 11592</strain>
    </source>
</reference>
<protein>
    <submittedName>
        <fullName evidence="3">Phosphoglycerate mutase family protein</fullName>
        <ecNumber evidence="3">3.1.3.37</ecNumber>
    </submittedName>
</protein>
<dbReference type="EMBL" id="JGZD01000001">
    <property type="protein sequence ID" value="KFI74243.1"/>
    <property type="molecule type" value="Genomic_DNA"/>
</dbReference>
<dbReference type="GO" id="GO:0101006">
    <property type="term" value="F:protein histidine phosphatase activity"/>
    <property type="evidence" value="ECO:0007669"/>
    <property type="project" value="TreeGrafter"/>
</dbReference>
<feature type="binding site" evidence="1">
    <location>
        <position position="76"/>
    </location>
    <ligand>
        <name>substrate</name>
    </ligand>
</feature>
<evidence type="ECO:0000313" key="3">
    <source>
        <dbReference type="EMBL" id="KFI74243.1"/>
    </source>
</evidence>
<dbReference type="SMART" id="SM00855">
    <property type="entry name" value="PGAM"/>
    <property type="match status" value="1"/>
</dbReference>
<keyword evidence="4" id="KW-1185">Reference proteome</keyword>
<dbReference type="Pfam" id="PF00300">
    <property type="entry name" value="His_Phos_1"/>
    <property type="match status" value="1"/>
</dbReference>
<keyword evidence="3" id="KW-0378">Hydrolase</keyword>
<dbReference type="PANTHER" id="PTHR48100">
    <property type="entry name" value="BROAD-SPECIFICITY PHOSPHATASE YOR283W-RELATED"/>
    <property type="match status" value="1"/>
</dbReference>
<dbReference type="EC" id="3.1.3.37" evidence="3"/>
<dbReference type="Gene3D" id="3.40.50.1240">
    <property type="entry name" value="Phosphoglycerate mutase-like"/>
    <property type="match status" value="1"/>
</dbReference>
<evidence type="ECO:0000256" key="1">
    <source>
        <dbReference type="PIRSR" id="PIRSR613078-2"/>
    </source>
</evidence>
<dbReference type="STRING" id="1693.BMIN_1144"/>
<dbReference type="InterPro" id="IPR013078">
    <property type="entry name" value="His_Pase_superF_clade-1"/>
</dbReference>
<gene>
    <name evidence="3" type="ORF">BMIN_1144</name>
</gene>
<accession>A0A087BT93</accession>
<dbReference type="SUPFAM" id="SSF53254">
    <property type="entry name" value="Phosphoglycerate mutase-like"/>
    <property type="match status" value="1"/>
</dbReference>
<dbReference type="eggNOG" id="COG0406">
    <property type="taxonomic scope" value="Bacteria"/>
</dbReference>
<organism evidence="3 4">
    <name type="scientific">Bifidobacterium minimum</name>
    <dbReference type="NCBI Taxonomy" id="1693"/>
    <lineage>
        <taxon>Bacteria</taxon>
        <taxon>Bacillati</taxon>
        <taxon>Actinomycetota</taxon>
        <taxon>Actinomycetes</taxon>
        <taxon>Bifidobacteriales</taxon>
        <taxon>Bifidobacteriaceae</taxon>
        <taxon>Bifidobacterium</taxon>
    </lineage>
</organism>
<dbReference type="CDD" id="cd07067">
    <property type="entry name" value="HP_PGM_like"/>
    <property type="match status" value="1"/>
</dbReference>
<evidence type="ECO:0000313" key="4">
    <source>
        <dbReference type="Proteomes" id="UP000029014"/>
    </source>
</evidence>
<dbReference type="InterPro" id="IPR029033">
    <property type="entry name" value="His_PPase_superfam"/>
</dbReference>
<proteinExistence type="predicted"/>
<dbReference type="Proteomes" id="UP000029014">
    <property type="component" value="Unassembled WGS sequence"/>
</dbReference>
<dbReference type="RefSeq" id="WP_022861714.1">
    <property type="nucleotide sequence ID" value="NZ_JGZD01000001.1"/>
</dbReference>
<comment type="caution">
    <text evidence="3">The sequence shown here is derived from an EMBL/GenBank/DDBJ whole genome shotgun (WGS) entry which is preliminary data.</text>
</comment>
<evidence type="ECO:0000256" key="2">
    <source>
        <dbReference type="PIRSR" id="PIRSR613078-3"/>
    </source>
</evidence>
<dbReference type="AlphaFoldDB" id="A0A087BT93"/>
<dbReference type="PANTHER" id="PTHR48100:SF15">
    <property type="entry name" value="SEDOHEPTULOSE 1,7-BISPHOSPHATASE"/>
    <property type="match status" value="1"/>
</dbReference>
<dbReference type="GO" id="GO:0050278">
    <property type="term" value="F:sedoheptulose-bisphosphatase activity"/>
    <property type="evidence" value="ECO:0007669"/>
    <property type="project" value="UniProtKB-EC"/>
</dbReference>
<feature type="binding site" evidence="1">
    <location>
        <begin position="34"/>
        <end position="35"/>
    </location>
    <ligand>
        <name>substrate</name>
    </ligand>
</feature>
<name>A0A087BT93_9BIFI</name>